<protein>
    <submittedName>
        <fullName evidence="1">Uncharacterized protein</fullName>
    </submittedName>
</protein>
<organism evidence="1 2">
    <name type="scientific">Pseudomonas phage PHB09</name>
    <dbReference type="NCBI Taxonomy" id="2867265"/>
    <lineage>
        <taxon>Viruses</taxon>
        <taxon>Duplodnaviria</taxon>
        <taxon>Heunggongvirae</taxon>
        <taxon>Uroviricota</taxon>
        <taxon>Caudoviricetes</taxon>
        <taxon>Vandenendeviridae</taxon>
        <taxon>Gorskivirinae</taxon>
        <taxon>Dilongvirus</taxon>
        <taxon>Dilongvirus PHB09</taxon>
    </lineage>
</organism>
<accession>A0AAE9BNC3</accession>
<dbReference type="Proteomes" id="UP000827914">
    <property type="component" value="Segment"/>
</dbReference>
<proteinExistence type="predicted"/>
<evidence type="ECO:0000313" key="2">
    <source>
        <dbReference type="Proteomes" id="UP000827914"/>
    </source>
</evidence>
<gene>
    <name evidence="1" type="ORF">PHB09_097</name>
</gene>
<sequence>MTLVEENLYIDCLNALAEAQGYINEMDGPEEEFSVKVWWGIKDIADEIAAKLEESN</sequence>
<reference evidence="1" key="1">
    <citation type="submission" date="2021-09" db="EMBL/GenBank/DDBJ databases">
        <authorList>
            <person name="Liu Y."/>
        </authorList>
    </citation>
    <scope>NUCLEOTIDE SEQUENCE</scope>
</reference>
<dbReference type="EMBL" id="OK040171">
    <property type="protein sequence ID" value="UAV84593.1"/>
    <property type="molecule type" value="Genomic_DNA"/>
</dbReference>
<name>A0AAE9BNC3_9CAUD</name>
<evidence type="ECO:0000313" key="1">
    <source>
        <dbReference type="EMBL" id="UAV84593.1"/>
    </source>
</evidence>
<keyword evidence="2" id="KW-1185">Reference proteome</keyword>